<dbReference type="EC" id="2.1.1.-" evidence="2"/>
<dbReference type="Pfam" id="PF08241">
    <property type="entry name" value="Methyltransf_11"/>
    <property type="match status" value="1"/>
</dbReference>
<sequence length="279" mass="29462">MSPDEIGTEHARQVGRLFDALSATYDAVGVDFFGPIAAGLLAALPPAPGEHWLDIGVGRGAVLLPAADVIGQDGRAVGTDISSGMLDVCRDVAEARGLPFVELVQDDAQTPAVHGPFDTVSSSLVLFFLTDPQSALQAWLGLLRPGGRLGVTTFGANDPRWDAVDEVFTPYLPPDLRDARTSGAAGPFGSDAGMEALVAAAGFTDVRTVTGAVEVRFADADQWHAFTWSVGQRRMWMGVPEDERAAVRAEAYARLASYADADGSVTFVQGVRHTLALRP</sequence>
<dbReference type="InterPro" id="IPR029063">
    <property type="entry name" value="SAM-dependent_MTases_sf"/>
</dbReference>
<evidence type="ECO:0000313" key="3">
    <source>
        <dbReference type="Proteomes" id="UP001596138"/>
    </source>
</evidence>
<dbReference type="PANTHER" id="PTHR43861:SF1">
    <property type="entry name" value="TRANS-ACONITATE 2-METHYLTRANSFERASE"/>
    <property type="match status" value="1"/>
</dbReference>
<name>A0ABW1T729_9ACTN</name>
<organism evidence="2 3">
    <name type="scientific">Longivirga aurantiaca</name>
    <dbReference type="NCBI Taxonomy" id="1837743"/>
    <lineage>
        <taxon>Bacteria</taxon>
        <taxon>Bacillati</taxon>
        <taxon>Actinomycetota</taxon>
        <taxon>Actinomycetes</taxon>
        <taxon>Sporichthyales</taxon>
        <taxon>Sporichthyaceae</taxon>
        <taxon>Longivirga</taxon>
    </lineage>
</organism>
<keyword evidence="2" id="KW-0489">Methyltransferase</keyword>
<dbReference type="GO" id="GO:0032259">
    <property type="term" value="P:methylation"/>
    <property type="evidence" value="ECO:0007669"/>
    <property type="project" value="UniProtKB-KW"/>
</dbReference>
<dbReference type="PANTHER" id="PTHR43861">
    <property type="entry name" value="TRANS-ACONITATE 2-METHYLTRANSFERASE-RELATED"/>
    <property type="match status" value="1"/>
</dbReference>
<evidence type="ECO:0000313" key="2">
    <source>
        <dbReference type="EMBL" id="MFC6239722.1"/>
    </source>
</evidence>
<protein>
    <submittedName>
        <fullName evidence="2">Class I SAM-dependent methyltransferase</fullName>
        <ecNumber evidence="2">2.1.1.-</ecNumber>
    </submittedName>
</protein>
<comment type="caution">
    <text evidence="2">The sequence shown here is derived from an EMBL/GenBank/DDBJ whole genome shotgun (WGS) entry which is preliminary data.</text>
</comment>
<gene>
    <name evidence="2" type="ORF">ACFQGU_17765</name>
</gene>
<reference evidence="3" key="1">
    <citation type="journal article" date="2019" name="Int. J. Syst. Evol. Microbiol.">
        <title>The Global Catalogue of Microorganisms (GCM) 10K type strain sequencing project: providing services to taxonomists for standard genome sequencing and annotation.</title>
        <authorList>
            <consortium name="The Broad Institute Genomics Platform"/>
            <consortium name="The Broad Institute Genome Sequencing Center for Infectious Disease"/>
            <person name="Wu L."/>
            <person name="Ma J."/>
        </authorList>
    </citation>
    <scope>NUCLEOTIDE SEQUENCE [LARGE SCALE GENOMIC DNA]</scope>
    <source>
        <strain evidence="3">CGMCC 4.7317</strain>
    </source>
</reference>
<keyword evidence="2" id="KW-0808">Transferase</keyword>
<accession>A0ABW1T729</accession>
<dbReference type="InterPro" id="IPR013216">
    <property type="entry name" value="Methyltransf_11"/>
</dbReference>
<dbReference type="SUPFAM" id="SSF53335">
    <property type="entry name" value="S-adenosyl-L-methionine-dependent methyltransferases"/>
    <property type="match status" value="1"/>
</dbReference>
<dbReference type="Gene3D" id="3.40.50.150">
    <property type="entry name" value="Vaccinia Virus protein VP39"/>
    <property type="match status" value="1"/>
</dbReference>
<keyword evidence="3" id="KW-1185">Reference proteome</keyword>
<dbReference type="EMBL" id="JBHSTI010000065">
    <property type="protein sequence ID" value="MFC6239722.1"/>
    <property type="molecule type" value="Genomic_DNA"/>
</dbReference>
<dbReference type="CDD" id="cd02440">
    <property type="entry name" value="AdoMet_MTases"/>
    <property type="match status" value="1"/>
</dbReference>
<feature type="domain" description="Methyltransferase type 11" evidence="1">
    <location>
        <begin position="53"/>
        <end position="149"/>
    </location>
</feature>
<dbReference type="GO" id="GO:0008168">
    <property type="term" value="F:methyltransferase activity"/>
    <property type="evidence" value="ECO:0007669"/>
    <property type="project" value="UniProtKB-KW"/>
</dbReference>
<evidence type="ECO:0000259" key="1">
    <source>
        <dbReference type="Pfam" id="PF08241"/>
    </source>
</evidence>
<dbReference type="RefSeq" id="WP_386769034.1">
    <property type="nucleotide sequence ID" value="NZ_JBHSTI010000065.1"/>
</dbReference>
<dbReference type="Proteomes" id="UP001596138">
    <property type="component" value="Unassembled WGS sequence"/>
</dbReference>
<proteinExistence type="predicted"/>